<comment type="catalytic activity">
    <reaction evidence="13 20">
        <text>UDP-N-acetyl-alpha-D-muramoyl-L-alanyl-D-glutamate + meso-2,6-diaminopimelate + ATP = UDP-N-acetyl-alpha-D-muramoyl-L-alanyl-gamma-D-glutamyl-meso-2,6-diaminopimelate + ADP + phosphate + H(+)</text>
        <dbReference type="Rhea" id="RHEA:23676"/>
        <dbReference type="ChEBI" id="CHEBI:15378"/>
        <dbReference type="ChEBI" id="CHEBI:30616"/>
        <dbReference type="ChEBI" id="CHEBI:43474"/>
        <dbReference type="ChEBI" id="CHEBI:57791"/>
        <dbReference type="ChEBI" id="CHEBI:83900"/>
        <dbReference type="ChEBI" id="CHEBI:83905"/>
        <dbReference type="ChEBI" id="CHEBI:456216"/>
        <dbReference type="EC" id="6.3.2.13"/>
    </reaction>
</comment>
<dbReference type="GO" id="GO:0008765">
    <property type="term" value="F:UDP-N-acetylmuramoylalanyl-D-glutamate-2,6-diaminopimelate ligase activity"/>
    <property type="evidence" value="ECO:0007669"/>
    <property type="project" value="UniProtKB-UniRule"/>
</dbReference>
<dbReference type="Gene3D" id="3.40.1190.10">
    <property type="entry name" value="Mur-like, catalytic domain"/>
    <property type="match status" value="1"/>
</dbReference>
<dbReference type="SUPFAM" id="SSF53623">
    <property type="entry name" value="MurD-like peptide ligases, catalytic domain"/>
    <property type="match status" value="1"/>
</dbReference>
<comment type="subcellular location">
    <subcellularLocation>
        <location evidence="20 21">Cytoplasm</location>
    </subcellularLocation>
</comment>
<dbReference type="AlphaFoldDB" id="A0A2P8HX62"/>
<dbReference type="InterPro" id="IPR005761">
    <property type="entry name" value="UDP-N-AcMur-Glu-dNH2Pim_ligase"/>
</dbReference>
<comment type="caution">
    <text evidence="20">Lacks conserved residue(s) required for the propagation of feature annotation.</text>
</comment>
<dbReference type="InterPro" id="IPR035911">
    <property type="entry name" value="MurE/MurF_N"/>
</dbReference>
<evidence type="ECO:0000256" key="1">
    <source>
        <dbReference type="ARBA" id="ARBA00004752"/>
    </source>
</evidence>
<keyword evidence="10 20" id="KW-0573">Peptidoglycan synthesis</keyword>
<evidence type="ECO:0000256" key="13">
    <source>
        <dbReference type="ARBA" id="ARBA00050251"/>
    </source>
</evidence>
<evidence type="ECO:0000256" key="19">
    <source>
        <dbReference type="ARBA" id="ARBA00081560"/>
    </source>
</evidence>
<keyword evidence="5 20" id="KW-0132">Cell division</keyword>
<gene>
    <name evidence="20" type="primary">murE</name>
    <name evidence="25" type="ORF">B0H94_10250</name>
</gene>
<feature type="binding site" evidence="20">
    <location>
        <position position="191"/>
    </location>
    <ligand>
        <name>UDP-N-acetyl-alpha-D-muramoyl-L-alanyl-D-glutamate</name>
        <dbReference type="ChEBI" id="CHEBI:83900"/>
    </ligand>
</feature>
<comment type="cofactor">
    <cofactor evidence="20">
        <name>Mg(2+)</name>
        <dbReference type="ChEBI" id="CHEBI:18420"/>
    </cofactor>
</comment>
<dbReference type="InterPro" id="IPR036615">
    <property type="entry name" value="Mur_ligase_C_dom_sf"/>
</dbReference>
<evidence type="ECO:0000256" key="10">
    <source>
        <dbReference type="ARBA" id="ARBA00022984"/>
    </source>
</evidence>
<evidence type="ECO:0000259" key="24">
    <source>
        <dbReference type="Pfam" id="PF08245"/>
    </source>
</evidence>
<evidence type="ECO:0000256" key="18">
    <source>
        <dbReference type="ARBA" id="ARBA00076158"/>
    </source>
</evidence>
<dbReference type="InterPro" id="IPR036565">
    <property type="entry name" value="Mur-like_cat_sf"/>
</dbReference>
<dbReference type="NCBIfam" id="NF001126">
    <property type="entry name" value="PRK00139.1-4"/>
    <property type="match status" value="1"/>
</dbReference>
<dbReference type="NCBIfam" id="NF001124">
    <property type="entry name" value="PRK00139.1-2"/>
    <property type="match status" value="1"/>
</dbReference>
<keyword evidence="3 20" id="KW-0963">Cytoplasm</keyword>
<dbReference type="InterPro" id="IPR013221">
    <property type="entry name" value="Mur_ligase_cen"/>
</dbReference>
<dbReference type="GO" id="GO:0005524">
    <property type="term" value="F:ATP binding"/>
    <property type="evidence" value="ECO:0007669"/>
    <property type="project" value="UniProtKB-UniRule"/>
</dbReference>
<evidence type="ECO:0000256" key="2">
    <source>
        <dbReference type="ARBA" id="ARBA00005898"/>
    </source>
</evidence>
<feature type="short sequence motif" description="Meso-diaminopimelate recognition motif" evidence="20">
    <location>
        <begin position="448"/>
        <end position="451"/>
    </location>
</feature>
<dbReference type="GO" id="GO:0071555">
    <property type="term" value="P:cell wall organization"/>
    <property type="evidence" value="ECO:0007669"/>
    <property type="project" value="UniProtKB-KW"/>
</dbReference>
<dbReference type="Pfam" id="PF08245">
    <property type="entry name" value="Mur_ligase_M"/>
    <property type="match status" value="1"/>
</dbReference>
<comment type="similarity">
    <text evidence="2 20">Belongs to the MurCDEF family. MurE subfamily.</text>
</comment>
<dbReference type="Pfam" id="PF02875">
    <property type="entry name" value="Mur_ligase_C"/>
    <property type="match status" value="1"/>
</dbReference>
<evidence type="ECO:0000256" key="17">
    <source>
        <dbReference type="ARBA" id="ARBA00075482"/>
    </source>
</evidence>
<protein>
    <recommendedName>
        <fullName evidence="16 20">UDP-N-acetylmuramoyl-L-alanyl-D-glutamate--2,6-diaminopimelate ligase</fullName>
        <ecNumber evidence="15 20">6.3.2.13</ecNumber>
    </recommendedName>
    <alternativeName>
        <fullName evidence="17 20">Meso-A2pm-adding enzyme</fullName>
    </alternativeName>
    <alternativeName>
        <fullName evidence="18 20">Meso-diaminopimelate-adding enzyme</fullName>
    </alternativeName>
    <alternativeName>
        <fullName evidence="19 20">UDP-MurNAc-L-Ala-D-Glu:meso-diaminopimelate ligase</fullName>
    </alternativeName>
    <alternativeName>
        <fullName evidence="20">UDP-MurNAc-tripeptide synthetase</fullName>
    </alternativeName>
    <alternativeName>
        <fullName evidence="20">UDP-N-acetylmuramyl-tripeptide synthetase</fullName>
    </alternativeName>
</protein>
<dbReference type="FunFam" id="3.90.190.20:FF:000006">
    <property type="entry name" value="UDP-N-acetylmuramoyl-L-alanyl-D-glutamate--2,6-diaminopimelate ligase"/>
    <property type="match status" value="1"/>
</dbReference>
<dbReference type="SUPFAM" id="SSF63418">
    <property type="entry name" value="MurE/MurF N-terminal domain"/>
    <property type="match status" value="1"/>
</dbReference>
<evidence type="ECO:0000256" key="14">
    <source>
        <dbReference type="ARBA" id="ARBA00056782"/>
    </source>
</evidence>
<evidence type="ECO:0000256" key="12">
    <source>
        <dbReference type="ARBA" id="ARBA00023316"/>
    </source>
</evidence>
<feature type="modified residue" description="N6-carboxylysine" evidence="20">
    <location>
        <position position="259"/>
    </location>
</feature>
<dbReference type="SUPFAM" id="SSF53244">
    <property type="entry name" value="MurD-like peptide ligases, peptide-binding domain"/>
    <property type="match status" value="1"/>
</dbReference>
<evidence type="ECO:0000256" key="11">
    <source>
        <dbReference type="ARBA" id="ARBA00023306"/>
    </source>
</evidence>
<keyword evidence="8 20" id="KW-0460">Magnesium</keyword>
<evidence type="ECO:0000256" key="3">
    <source>
        <dbReference type="ARBA" id="ARBA00022490"/>
    </source>
</evidence>
<dbReference type="PANTHER" id="PTHR23135">
    <property type="entry name" value="MUR LIGASE FAMILY MEMBER"/>
    <property type="match status" value="1"/>
</dbReference>
<dbReference type="PANTHER" id="PTHR23135:SF4">
    <property type="entry name" value="UDP-N-ACETYLMURAMOYL-L-ALANYL-D-GLUTAMATE--2,6-DIAMINOPIMELATE LIGASE MURE HOMOLOG, CHLOROPLASTIC"/>
    <property type="match status" value="1"/>
</dbReference>
<name>A0A2P8HX62_9BACI</name>
<organism evidence="25 26">
    <name type="scientific">Salsuginibacillus halophilus</name>
    <dbReference type="NCBI Taxonomy" id="517424"/>
    <lineage>
        <taxon>Bacteria</taxon>
        <taxon>Bacillati</taxon>
        <taxon>Bacillota</taxon>
        <taxon>Bacilli</taxon>
        <taxon>Bacillales</taxon>
        <taxon>Bacillaceae</taxon>
        <taxon>Salsuginibacillus</taxon>
    </lineage>
</organism>
<evidence type="ECO:0000313" key="25">
    <source>
        <dbReference type="EMBL" id="PSL50774.1"/>
    </source>
</evidence>
<keyword evidence="7 20" id="KW-0067">ATP-binding</keyword>
<dbReference type="FunFam" id="3.40.1390.10:FF:000005">
    <property type="entry name" value="UDP-N-acetylmuramoyl-L-alanyl-D-glutamate--2,6-diaminopimelate ligase"/>
    <property type="match status" value="1"/>
</dbReference>
<dbReference type="NCBIfam" id="TIGR01085">
    <property type="entry name" value="murE"/>
    <property type="match status" value="1"/>
</dbReference>
<feature type="binding site" evidence="20">
    <location>
        <begin position="150"/>
        <end position="156"/>
    </location>
    <ligand>
        <name>ATP</name>
        <dbReference type="ChEBI" id="CHEBI:30616"/>
    </ligand>
</feature>
<dbReference type="Gene3D" id="3.90.190.20">
    <property type="entry name" value="Mur ligase, C-terminal domain"/>
    <property type="match status" value="1"/>
</dbReference>
<reference evidence="25 26" key="1">
    <citation type="submission" date="2018-03" db="EMBL/GenBank/DDBJ databases">
        <title>Genomic Encyclopedia of Type Strains, Phase III (KMG-III): the genomes of soil and plant-associated and newly described type strains.</title>
        <authorList>
            <person name="Whitman W."/>
        </authorList>
    </citation>
    <scope>NUCLEOTIDE SEQUENCE [LARGE SCALE GENOMIC DNA]</scope>
    <source>
        <strain evidence="25 26">CGMCC 1.07653</strain>
    </source>
</reference>
<evidence type="ECO:0000256" key="8">
    <source>
        <dbReference type="ARBA" id="ARBA00022842"/>
    </source>
</evidence>
<feature type="binding site" evidence="20">
    <location>
        <position position="496"/>
    </location>
    <ligand>
        <name>meso-2,6-diaminopimelate</name>
        <dbReference type="ChEBI" id="CHEBI:57791"/>
    </ligand>
</feature>
<evidence type="ECO:0000256" key="15">
    <source>
        <dbReference type="ARBA" id="ARBA00066633"/>
    </source>
</evidence>
<dbReference type="Gene3D" id="3.40.1390.10">
    <property type="entry name" value="MurE/MurF, N-terminal domain"/>
    <property type="match status" value="1"/>
</dbReference>
<feature type="binding site" evidence="20">
    <location>
        <position position="500"/>
    </location>
    <ligand>
        <name>meso-2,6-diaminopimelate</name>
        <dbReference type="ChEBI" id="CHEBI:57791"/>
    </ligand>
</feature>
<dbReference type="InterPro" id="IPR004101">
    <property type="entry name" value="Mur_ligase_C"/>
</dbReference>
<dbReference type="GO" id="GO:0008360">
    <property type="term" value="P:regulation of cell shape"/>
    <property type="evidence" value="ECO:0007669"/>
    <property type="project" value="UniProtKB-KW"/>
</dbReference>
<accession>A0A2P8HX62</accession>
<dbReference type="EC" id="6.3.2.13" evidence="15 20"/>
<keyword evidence="26" id="KW-1185">Reference proteome</keyword>
<dbReference type="HAMAP" id="MF_00208">
    <property type="entry name" value="MurE"/>
    <property type="match status" value="1"/>
</dbReference>
<evidence type="ECO:0000256" key="4">
    <source>
        <dbReference type="ARBA" id="ARBA00022598"/>
    </source>
</evidence>
<feature type="binding site" evidence="20">
    <location>
        <begin position="192"/>
        <end position="193"/>
    </location>
    <ligand>
        <name>UDP-N-acetyl-alpha-D-muramoyl-L-alanyl-D-glutamate</name>
        <dbReference type="ChEBI" id="CHEBI:83900"/>
    </ligand>
</feature>
<dbReference type="GO" id="GO:0000287">
    <property type="term" value="F:magnesium ion binding"/>
    <property type="evidence" value="ECO:0007669"/>
    <property type="project" value="UniProtKB-UniRule"/>
</dbReference>
<evidence type="ECO:0000256" key="5">
    <source>
        <dbReference type="ARBA" id="ARBA00022618"/>
    </source>
</evidence>
<dbReference type="Pfam" id="PF01225">
    <property type="entry name" value="Mur_ligase"/>
    <property type="match status" value="1"/>
</dbReference>
<feature type="binding site" evidence="20">
    <location>
        <position position="424"/>
    </location>
    <ligand>
        <name>meso-2,6-diaminopimelate</name>
        <dbReference type="ChEBI" id="CHEBI:57791"/>
    </ligand>
</feature>
<feature type="binding site" evidence="20">
    <location>
        <position position="219"/>
    </location>
    <ligand>
        <name>UDP-N-acetyl-alpha-D-muramoyl-L-alanyl-D-glutamate</name>
        <dbReference type="ChEBI" id="CHEBI:83900"/>
    </ligand>
</feature>
<comment type="caution">
    <text evidence="25">The sequence shown here is derived from an EMBL/GenBank/DDBJ whole genome shotgun (WGS) entry which is preliminary data.</text>
</comment>
<evidence type="ECO:0000256" key="7">
    <source>
        <dbReference type="ARBA" id="ARBA00022840"/>
    </source>
</evidence>
<evidence type="ECO:0000256" key="6">
    <source>
        <dbReference type="ARBA" id="ARBA00022741"/>
    </source>
</evidence>
<evidence type="ECO:0000256" key="16">
    <source>
        <dbReference type="ARBA" id="ARBA00072883"/>
    </source>
</evidence>
<proteinExistence type="inferred from homology"/>
<dbReference type="GO" id="GO:0051301">
    <property type="term" value="P:cell division"/>
    <property type="evidence" value="ECO:0007669"/>
    <property type="project" value="UniProtKB-KW"/>
</dbReference>
<evidence type="ECO:0000259" key="22">
    <source>
        <dbReference type="Pfam" id="PF01225"/>
    </source>
</evidence>
<comment type="PTM">
    <text evidence="20">Carboxylation is probably crucial for Mg(2+) binding and, consequently, for the gamma-phosphate positioning of ATP.</text>
</comment>
<dbReference type="UniPathway" id="UPA00219"/>
<evidence type="ECO:0000256" key="20">
    <source>
        <dbReference type="HAMAP-Rule" id="MF_00208"/>
    </source>
</evidence>
<evidence type="ECO:0000259" key="23">
    <source>
        <dbReference type="Pfam" id="PF02875"/>
    </source>
</evidence>
<comment type="pathway">
    <text evidence="1 20 21">Cell wall biogenesis; peptidoglycan biosynthesis.</text>
</comment>
<feature type="binding site" evidence="20">
    <location>
        <position position="72"/>
    </location>
    <ligand>
        <name>UDP-N-acetyl-alpha-D-muramoyl-L-alanyl-D-glutamate</name>
        <dbReference type="ChEBI" id="CHEBI:83900"/>
    </ligand>
</feature>
<keyword evidence="9 20" id="KW-0133">Cell shape</keyword>
<feature type="binding site" evidence="20">
    <location>
        <position position="227"/>
    </location>
    <ligand>
        <name>UDP-N-acetyl-alpha-D-muramoyl-L-alanyl-D-glutamate</name>
        <dbReference type="ChEBI" id="CHEBI:83900"/>
    </ligand>
</feature>
<dbReference type="GO" id="GO:0009252">
    <property type="term" value="P:peptidoglycan biosynthetic process"/>
    <property type="evidence" value="ECO:0007669"/>
    <property type="project" value="UniProtKB-UniRule"/>
</dbReference>
<feature type="domain" description="Mur ligase N-terminal catalytic" evidence="22">
    <location>
        <begin position="65"/>
        <end position="136"/>
    </location>
</feature>
<evidence type="ECO:0000256" key="9">
    <source>
        <dbReference type="ARBA" id="ARBA00022960"/>
    </source>
</evidence>
<keyword evidence="6 20" id="KW-0547">Nucleotide-binding</keyword>
<dbReference type="EMBL" id="PYAV01000002">
    <property type="protein sequence ID" value="PSL50774.1"/>
    <property type="molecule type" value="Genomic_DNA"/>
</dbReference>
<keyword evidence="4 20" id="KW-0436">Ligase</keyword>
<feature type="domain" description="Mur ligase central" evidence="24">
    <location>
        <begin position="148"/>
        <end position="353"/>
    </location>
</feature>
<comment type="function">
    <text evidence="14 20">Catalyzes the addition of meso-diaminopimelic acid to the nucleotide precursor UDP-N-acetylmuramoyl-L-alanyl-D-glutamate (UMAG) in the biosynthesis of bacterial cell-wall peptidoglycan.</text>
</comment>
<dbReference type="Proteomes" id="UP000242310">
    <property type="component" value="Unassembled WGS sequence"/>
</dbReference>
<dbReference type="GO" id="GO:0005737">
    <property type="term" value="C:cytoplasm"/>
    <property type="evidence" value="ECO:0007669"/>
    <property type="project" value="UniProtKB-SubCell"/>
</dbReference>
<evidence type="ECO:0000313" key="26">
    <source>
        <dbReference type="Proteomes" id="UP000242310"/>
    </source>
</evidence>
<feature type="binding site" evidence="20">
    <location>
        <begin position="448"/>
        <end position="451"/>
    </location>
    <ligand>
        <name>meso-2,6-diaminopimelate</name>
        <dbReference type="ChEBI" id="CHEBI:57791"/>
    </ligand>
</feature>
<sequence length="532" mass="56949">MTASCDYILVTNQLKTIKIYKGVARASPALKDELLEMESQGMKTLKEVCAPLLAYEQVGAGNPDIQAMTMDSRGVIPGALFICVNGYTVDGHTFARDAAAKGAAAIVAEQPVDVDVPVIYVRDTKRAMAELATMYYDQPSTSFKLIGVTGTNGKTTVTHLLENIFARAGETPGLIGTLYTRAGEKSLDAKNTTPESLTLQQTFAWMKDEGVTAAAMEVSSHALTLGRTRGAAFDVAVLTNVTEDHLDFHETKEDYEQAKGLLFAQLGNEADGRFKAAVLNADDPVIKKYQTMTAAPVITYGCTPEADVYAEDLSLNAAGVTFTLHAFGEARPVKLQLMGKFSVYNALAAAAAALVSGFDLETVTASLEEETGVRGRFEPVDAGQNFGVIVDYAHTTDSLENVLQAASEMTEQRLITVVGCGGDRDRGKRPKMAAVAEKYSDEAVFTSDNPRSENPAAIIEDMKAGASSYTVRQDRREAIDYAIAQAGAGDVVVIAGKGHETYQEVQGETLVFDDREEALKALARRTEGGGTV</sequence>
<evidence type="ECO:0000256" key="21">
    <source>
        <dbReference type="RuleBase" id="RU004135"/>
    </source>
</evidence>
<feature type="domain" description="Mur ligase C-terminal" evidence="23">
    <location>
        <begin position="375"/>
        <end position="498"/>
    </location>
</feature>
<keyword evidence="12 20" id="KW-0961">Cell wall biogenesis/degradation</keyword>
<keyword evidence="11 20" id="KW-0131">Cell cycle</keyword>
<dbReference type="InterPro" id="IPR000713">
    <property type="entry name" value="Mur_ligase_N"/>
</dbReference>